<sequence>MAQSLKTICCDTVAECLPKSLQGNGKKLLEILPLVLLKRILARSTLQLDLVRRNSHTPGQWSSAWAHLLACTSSASPEFCLQLVLTDLHIQQGSFNHRLLPALLNLRRVEFMEKGCEDRYLYALAKLRHLEALAVPRASVSPHGLKLLASGRPAETLRALDLRGCPGIDDDAVAQLGGLLSLRWLNISDCNVSDNGVQELVQLCERDGARGAPTRGPPQHQRSACLQHLSLKRLPMSRGTLLLFLRKVEGTLQVDHSTHRMALRLAEGRPGSGDGKSALLAALLEPRQPFPSQEAVMTCRESGWGQSVAALLRKGFD</sequence>
<dbReference type="AlphaFoldDB" id="A0A061S8A9"/>
<protein>
    <submittedName>
        <fullName evidence="2">Uncharacterized protein</fullName>
    </submittedName>
</protein>
<dbReference type="InterPro" id="IPR032675">
    <property type="entry name" value="LRR_dom_sf"/>
</dbReference>
<dbReference type="GO" id="GO:0005930">
    <property type="term" value="C:axoneme"/>
    <property type="evidence" value="ECO:0007669"/>
    <property type="project" value="UniProtKB-SubCell"/>
</dbReference>
<name>A0A061S8A9_9CHLO</name>
<dbReference type="EMBL" id="GBEZ01006114">
    <property type="protein sequence ID" value="JAC79259.1"/>
    <property type="molecule type" value="Transcribed_RNA"/>
</dbReference>
<dbReference type="InterPro" id="IPR006553">
    <property type="entry name" value="Leu-rich_rpt_Cys-con_subtyp"/>
</dbReference>
<dbReference type="InterPro" id="IPR001611">
    <property type="entry name" value="Leu-rich_rpt"/>
</dbReference>
<dbReference type="Gene3D" id="3.80.10.10">
    <property type="entry name" value="Ribonuclease Inhibitor"/>
    <property type="match status" value="1"/>
</dbReference>
<accession>A0A061S8A9</accession>
<comment type="subcellular location">
    <subcellularLocation>
        <location evidence="1">Cytoplasm</location>
        <location evidence="1">Cytoskeleton</location>
        <location evidence="1">Cilium axoneme</location>
    </subcellularLocation>
</comment>
<gene>
    <name evidence="2" type="ORF">TSPGSL018_13137</name>
</gene>
<proteinExistence type="predicted"/>
<evidence type="ECO:0000313" key="2">
    <source>
        <dbReference type="EMBL" id="JAC79259.1"/>
    </source>
</evidence>
<dbReference type="Pfam" id="PF13516">
    <property type="entry name" value="LRR_6"/>
    <property type="match status" value="2"/>
</dbReference>
<dbReference type="SUPFAM" id="SSF52047">
    <property type="entry name" value="RNI-like"/>
    <property type="match status" value="1"/>
</dbReference>
<reference evidence="2" key="1">
    <citation type="submission" date="2014-05" db="EMBL/GenBank/DDBJ databases">
        <title>The transcriptome of the halophilic microalga Tetraselmis sp. GSL018 isolated from the Great Salt Lake, Utah.</title>
        <authorList>
            <person name="Jinkerson R.E."/>
            <person name="D'Adamo S."/>
            <person name="Posewitz M.C."/>
        </authorList>
    </citation>
    <scope>NUCLEOTIDE SEQUENCE</scope>
    <source>
        <strain evidence="2">GSL018</strain>
    </source>
</reference>
<evidence type="ECO:0000256" key="1">
    <source>
        <dbReference type="ARBA" id="ARBA00004430"/>
    </source>
</evidence>
<organism evidence="2">
    <name type="scientific">Tetraselmis sp. GSL018</name>
    <dbReference type="NCBI Taxonomy" id="582737"/>
    <lineage>
        <taxon>Eukaryota</taxon>
        <taxon>Viridiplantae</taxon>
        <taxon>Chlorophyta</taxon>
        <taxon>core chlorophytes</taxon>
        <taxon>Chlorodendrophyceae</taxon>
        <taxon>Chlorodendrales</taxon>
        <taxon>Chlorodendraceae</taxon>
        <taxon>Tetraselmis</taxon>
    </lineage>
</organism>
<dbReference type="SMART" id="SM00367">
    <property type="entry name" value="LRR_CC"/>
    <property type="match status" value="3"/>
</dbReference>